<evidence type="ECO:0000256" key="1">
    <source>
        <dbReference type="SAM" id="Phobius"/>
    </source>
</evidence>
<dbReference type="SUPFAM" id="SSF53474">
    <property type="entry name" value="alpha/beta-Hydrolases"/>
    <property type="match status" value="1"/>
</dbReference>
<evidence type="ECO:0000313" key="2">
    <source>
        <dbReference type="EMBL" id="JAS59618.1"/>
    </source>
</evidence>
<reference evidence="2" key="1">
    <citation type="submission" date="2015-11" db="EMBL/GenBank/DDBJ databases">
        <title>De novo transcriptome assembly of four potential Pierce s Disease insect vectors from Arizona vineyards.</title>
        <authorList>
            <person name="Tassone E.E."/>
        </authorList>
    </citation>
    <scope>NUCLEOTIDE SEQUENCE</scope>
</reference>
<dbReference type="Pfam" id="PF02450">
    <property type="entry name" value="LCAT"/>
    <property type="match status" value="1"/>
</dbReference>
<dbReference type="AlphaFoldDB" id="A0A1B6GB03"/>
<dbReference type="InterPro" id="IPR029058">
    <property type="entry name" value="AB_hydrolase_fold"/>
</dbReference>
<evidence type="ECO:0008006" key="3">
    <source>
        <dbReference type="Google" id="ProtNLM"/>
    </source>
</evidence>
<keyword evidence="1" id="KW-0472">Membrane</keyword>
<feature type="transmembrane region" description="Helical" evidence="1">
    <location>
        <begin position="9"/>
        <end position="27"/>
    </location>
</feature>
<sequence>MIQLQRRSTFYFIPYVCFILAFALPTLSKSNSGKITPVIFVPGDGGSQVDAKLNKTSSVHYICEKTTSDFFNIWLNLELLVPIIIDCWVDNMRLEYDNVTRTTSNTPGVELRIPGFGDPFVVEWLDPSKASSGSYFKDIGNALVALGMGYERNVSIRGAPYDFRKAPNENQEYFVKLKGLVEETYQINNNTPVALLAHSMGGPMSLYFLHQQTQAWKDKYIRAMITLSGAWGGSAKAIKVYAVGDDLGVYVLRESVLRNMQITAPSLAWLLPSSLFWKPDEVLVETHERNYTWSDMKDFFSDIDYSVAWEMWKDVYNYTLNFAPPGVEVHCLHGYNVKTVERLVYKKGAFPEGYPSFVIGDGDGTVNKRSLEGCVHWKGHQKQGVYHQTFPDMDHMDVLRDSRILQYITELFLYKL</sequence>
<keyword evidence="1" id="KW-0812">Transmembrane</keyword>
<keyword evidence="1" id="KW-1133">Transmembrane helix</keyword>
<dbReference type="PANTHER" id="PTHR11440">
    <property type="entry name" value="LECITHIN-CHOLESTEROL ACYLTRANSFERASE-RELATED"/>
    <property type="match status" value="1"/>
</dbReference>
<dbReference type="Gene3D" id="3.40.50.1820">
    <property type="entry name" value="alpha/beta hydrolase"/>
    <property type="match status" value="2"/>
</dbReference>
<name>A0A1B6GB03_9HEMI</name>
<dbReference type="GO" id="GO:0008374">
    <property type="term" value="F:O-acyltransferase activity"/>
    <property type="evidence" value="ECO:0007669"/>
    <property type="project" value="InterPro"/>
</dbReference>
<protein>
    <recommendedName>
        <fullName evidence="3">Group XV phospholipase A2</fullName>
    </recommendedName>
</protein>
<dbReference type="EMBL" id="GECZ01010151">
    <property type="protein sequence ID" value="JAS59618.1"/>
    <property type="molecule type" value="Transcribed_RNA"/>
</dbReference>
<dbReference type="InterPro" id="IPR003386">
    <property type="entry name" value="LACT/PDAT_acylTrfase"/>
</dbReference>
<proteinExistence type="predicted"/>
<dbReference type="GO" id="GO:0006629">
    <property type="term" value="P:lipid metabolic process"/>
    <property type="evidence" value="ECO:0007669"/>
    <property type="project" value="InterPro"/>
</dbReference>
<accession>A0A1B6GB03</accession>
<gene>
    <name evidence="2" type="ORF">g.28856</name>
</gene>
<organism evidence="2">
    <name type="scientific">Cuerna arida</name>
    <dbReference type="NCBI Taxonomy" id="1464854"/>
    <lineage>
        <taxon>Eukaryota</taxon>
        <taxon>Metazoa</taxon>
        <taxon>Ecdysozoa</taxon>
        <taxon>Arthropoda</taxon>
        <taxon>Hexapoda</taxon>
        <taxon>Insecta</taxon>
        <taxon>Pterygota</taxon>
        <taxon>Neoptera</taxon>
        <taxon>Paraneoptera</taxon>
        <taxon>Hemiptera</taxon>
        <taxon>Auchenorrhyncha</taxon>
        <taxon>Membracoidea</taxon>
        <taxon>Cicadellidae</taxon>
        <taxon>Cicadellinae</taxon>
        <taxon>Proconiini</taxon>
        <taxon>Cuerna</taxon>
    </lineage>
</organism>